<dbReference type="InterPro" id="IPR055259">
    <property type="entry name" value="YkvP/CgeB_Glyco_trans-like"/>
</dbReference>
<dbReference type="AlphaFoldDB" id="A0A250G7M2"/>
<evidence type="ECO:0000313" key="2">
    <source>
        <dbReference type="EMBL" id="ATA92745.1"/>
    </source>
</evidence>
<name>A0A250G7M2_9FLAO</name>
<evidence type="ECO:0000313" key="3">
    <source>
        <dbReference type="Proteomes" id="UP000243136"/>
    </source>
</evidence>
<dbReference type="Proteomes" id="UP000243136">
    <property type="component" value="Chromosome"/>
</dbReference>
<proteinExistence type="predicted"/>
<sequence length="316" mass="38230">MISFDFWGYDAHIVEVLKRRGIEANHLKIGAINHPNFWERLKNAVSKIILKRNLKDEKRQQFVIEQLKKLGKQNQILVLNPNVFKHKTLKFIKKSSETLITFLYDNLERYPIQDKLDFFDRIYSFDDNDIKEYGFKPLTNYNYLSFLPKEVQNPRYDALYITSFDKKRLKQLYILSKKFSDLQLKFNIWMLGKKAWKYQLRKIFLKSNILFGRKHIKHNDLVNYYKNTKAIIDLMRENQYGLSFRVFEAMALEKKIITDNEKIKNYDFYNPNNILVLNDDFSNLTKAFFETPYQSLPKEIYEKYTLEKWVDRVFNL</sequence>
<dbReference type="Pfam" id="PF13524">
    <property type="entry name" value="Glyco_trans_1_2"/>
    <property type="match status" value="1"/>
</dbReference>
<reference evidence="3" key="1">
    <citation type="submission" date="2017-06" db="EMBL/GenBank/DDBJ databases">
        <title>Capnocytophaga spp. assemblies.</title>
        <authorList>
            <person name="Gulvik C.A."/>
        </authorList>
    </citation>
    <scope>NUCLEOTIDE SEQUENCE [LARGE SCALE GENOMIC DNA]</scope>
    <source>
        <strain evidence="3">H5594</strain>
    </source>
</reference>
<dbReference type="EMBL" id="CP022388">
    <property type="protein sequence ID" value="ATA92745.1"/>
    <property type="molecule type" value="Genomic_DNA"/>
</dbReference>
<gene>
    <name evidence="2" type="ORF">CGC56_03305</name>
</gene>
<protein>
    <recommendedName>
        <fullName evidence="1">Spore protein YkvP/CgeB glycosyl transferase-like domain-containing protein</fullName>
    </recommendedName>
</protein>
<organism evidence="2 3">
    <name type="scientific">Capnocytophaga canimorsus</name>
    <dbReference type="NCBI Taxonomy" id="28188"/>
    <lineage>
        <taxon>Bacteria</taxon>
        <taxon>Pseudomonadati</taxon>
        <taxon>Bacteroidota</taxon>
        <taxon>Flavobacteriia</taxon>
        <taxon>Flavobacteriales</taxon>
        <taxon>Flavobacteriaceae</taxon>
        <taxon>Capnocytophaga</taxon>
    </lineage>
</organism>
<evidence type="ECO:0000259" key="1">
    <source>
        <dbReference type="Pfam" id="PF13524"/>
    </source>
</evidence>
<feature type="domain" description="Spore protein YkvP/CgeB glycosyl transferase-like" evidence="1">
    <location>
        <begin position="183"/>
        <end position="287"/>
    </location>
</feature>
<accession>A0A250G7M2</accession>